<protein>
    <recommendedName>
        <fullName evidence="4">DNA-directed RNA polymerase</fullName>
    </recommendedName>
</protein>
<dbReference type="AlphaFoldDB" id="A0AAW1IP73"/>
<accession>A0AAW1IP73</accession>
<organism evidence="2 3">
    <name type="scientific">Saponaria officinalis</name>
    <name type="common">Common soapwort</name>
    <name type="synonym">Lychnis saponaria</name>
    <dbReference type="NCBI Taxonomy" id="3572"/>
    <lineage>
        <taxon>Eukaryota</taxon>
        <taxon>Viridiplantae</taxon>
        <taxon>Streptophyta</taxon>
        <taxon>Embryophyta</taxon>
        <taxon>Tracheophyta</taxon>
        <taxon>Spermatophyta</taxon>
        <taxon>Magnoliopsida</taxon>
        <taxon>eudicotyledons</taxon>
        <taxon>Gunneridae</taxon>
        <taxon>Pentapetalae</taxon>
        <taxon>Caryophyllales</taxon>
        <taxon>Caryophyllaceae</taxon>
        <taxon>Caryophylleae</taxon>
        <taxon>Saponaria</taxon>
    </lineage>
</organism>
<reference evidence="2" key="1">
    <citation type="submission" date="2024-03" db="EMBL/GenBank/DDBJ databases">
        <title>WGS assembly of Saponaria officinalis var. Norfolk2.</title>
        <authorList>
            <person name="Jenkins J."/>
            <person name="Shu S."/>
            <person name="Grimwood J."/>
            <person name="Barry K."/>
            <person name="Goodstein D."/>
            <person name="Schmutz J."/>
            <person name="Leebens-Mack J."/>
            <person name="Osbourn A."/>
        </authorList>
    </citation>
    <scope>NUCLEOTIDE SEQUENCE [LARGE SCALE GENOMIC DNA]</scope>
    <source>
        <strain evidence="2">JIC</strain>
    </source>
</reference>
<comment type="caution">
    <text evidence="2">The sequence shown here is derived from an EMBL/GenBank/DDBJ whole genome shotgun (WGS) entry which is preliminary data.</text>
</comment>
<dbReference type="Pfam" id="PF04720">
    <property type="entry name" value="PDDEXK_6"/>
    <property type="match status" value="1"/>
</dbReference>
<evidence type="ECO:0000256" key="1">
    <source>
        <dbReference type="SAM" id="Phobius"/>
    </source>
</evidence>
<sequence length="76" mass="8691">MADTTSVVAEKNKGCNRKGELCKLVMEHLVAMGYNAAICKSKWEKSRSFPLVIYPFLSSLPHFSLLFQFQFPVIYM</sequence>
<evidence type="ECO:0008006" key="4">
    <source>
        <dbReference type="Google" id="ProtNLM"/>
    </source>
</evidence>
<proteinExistence type="predicted"/>
<evidence type="ECO:0000313" key="3">
    <source>
        <dbReference type="Proteomes" id="UP001443914"/>
    </source>
</evidence>
<gene>
    <name evidence="2" type="ORF">RND81_09G183200</name>
</gene>
<dbReference type="InterPro" id="IPR006502">
    <property type="entry name" value="PDDEXK-like"/>
</dbReference>
<evidence type="ECO:0000313" key="2">
    <source>
        <dbReference type="EMBL" id="KAK9691213.1"/>
    </source>
</evidence>
<keyword evidence="1" id="KW-0472">Membrane</keyword>
<name>A0AAW1IP73_SAPOF</name>
<keyword evidence="1" id="KW-0812">Transmembrane</keyword>
<keyword evidence="3" id="KW-1185">Reference proteome</keyword>
<dbReference type="Proteomes" id="UP001443914">
    <property type="component" value="Unassembled WGS sequence"/>
</dbReference>
<dbReference type="EMBL" id="JBDFQZ010000009">
    <property type="protein sequence ID" value="KAK9691213.1"/>
    <property type="molecule type" value="Genomic_DNA"/>
</dbReference>
<keyword evidence="1" id="KW-1133">Transmembrane helix</keyword>
<feature type="transmembrane region" description="Helical" evidence="1">
    <location>
        <begin position="51"/>
        <end position="71"/>
    </location>
</feature>